<dbReference type="PRINTS" id="PR00998">
    <property type="entry name" value="CRBOXYPTASET"/>
</dbReference>
<evidence type="ECO:0000313" key="4">
    <source>
        <dbReference type="EMBL" id="KPL77414.1"/>
    </source>
</evidence>
<dbReference type="Proteomes" id="UP000050501">
    <property type="component" value="Unassembled WGS sequence"/>
</dbReference>
<comment type="similarity">
    <text evidence="1">Belongs to the peptidase M32 family.</text>
</comment>
<dbReference type="CDD" id="cd06460">
    <property type="entry name" value="M32_Taq"/>
    <property type="match status" value="1"/>
</dbReference>
<organism evidence="4 5">
    <name type="scientific">Levilinea saccharolytica</name>
    <dbReference type="NCBI Taxonomy" id="229921"/>
    <lineage>
        <taxon>Bacteria</taxon>
        <taxon>Bacillati</taxon>
        <taxon>Chloroflexota</taxon>
        <taxon>Anaerolineae</taxon>
        <taxon>Anaerolineales</taxon>
        <taxon>Anaerolineaceae</taxon>
        <taxon>Levilinea</taxon>
    </lineage>
</organism>
<keyword evidence="1" id="KW-0378">Hydrolase</keyword>
<protein>
    <recommendedName>
        <fullName evidence="1">Metal-dependent carboxypeptidase</fullName>
        <ecNumber evidence="1">3.4.17.19</ecNumber>
    </recommendedName>
</protein>
<dbReference type="Pfam" id="PF02074">
    <property type="entry name" value="Peptidase_M32"/>
    <property type="match status" value="1"/>
</dbReference>
<dbReference type="EMBL" id="LGCM01000060">
    <property type="protein sequence ID" value="KPL77414.1"/>
    <property type="molecule type" value="Genomic_DNA"/>
</dbReference>
<dbReference type="GO" id="GO:0006508">
    <property type="term" value="P:proteolysis"/>
    <property type="evidence" value="ECO:0007669"/>
    <property type="project" value="UniProtKB-UniRule"/>
</dbReference>
<accession>A0A0P6XVC9</accession>
<evidence type="ECO:0000256" key="1">
    <source>
        <dbReference type="PIRNR" id="PIRNR006615"/>
    </source>
</evidence>
<comment type="function">
    <text evidence="1">Broad specificity carboxypetidase that releases amino acids sequentially from the C-terminus, including neutral, aromatic, polar and basic residues.</text>
</comment>
<keyword evidence="2" id="KW-0862">Zinc</keyword>
<dbReference type="PANTHER" id="PTHR34217">
    <property type="entry name" value="METAL-DEPENDENT CARBOXYPEPTIDASE"/>
    <property type="match status" value="1"/>
</dbReference>
<dbReference type="PROSITE" id="PS52034">
    <property type="entry name" value="PEPTIDASE_M32"/>
    <property type="match status" value="1"/>
</dbReference>
<dbReference type="PANTHER" id="PTHR34217:SF1">
    <property type="entry name" value="CARBOXYPEPTIDASE 1"/>
    <property type="match status" value="1"/>
</dbReference>
<keyword evidence="1 4" id="KW-0121">Carboxypeptidase</keyword>
<evidence type="ECO:0000256" key="3">
    <source>
        <dbReference type="PIRSR" id="PIRSR006615-2"/>
    </source>
</evidence>
<keyword evidence="5" id="KW-1185">Reference proteome</keyword>
<gene>
    <name evidence="4" type="ORF">ADN01_16070</name>
</gene>
<name>A0A0P6XVC9_9CHLR</name>
<proteinExistence type="inferred from homology"/>
<feature type="binding site" evidence="2">
    <location>
        <position position="266"/>
    </location>
    <ligand>
        <name>Zn(2+)</name>
        <dbReference type="ChEBI" id="CHEBI:29105"/>
        <note>catalytic</note>
    </ligand>
</feature>
<evidence type="ECO:0000313" key="5">
    <source>
        <dbReference type="Proteomes" id="UP000050501"/>
    </source>
</evidence>
<evidence type="ECO:0000256" key="2">
    <source>
        <dbReference type="PIRSR" id="PIRSR006615-1"/>
    </source>
</evidence>
<sequence>MNAKLEQLKDLLGEIYDLNRAQAVLGWDQQVNMPVKGAEDRGDQLATLARLAHQRATSEELGRLLDELRGLDAAPDSLEARLVKVARRDYEKHTRVSAAWVSEFARATTVAQSAWEKAKANNEFGVFRPHLEKILELNRQYAGFFAPYTHVYDPLLDIYEPGLKTAEVQAIFATLRTQQVKLIQAIREKPEVDDRLLFQAFDEQAQWDFGVEVIQRFGYDFERGRQDRSVHPFTTSFGLDDVRITTRFDPKFLNPALFGTMHECGHALYELGISHSLRRTPLADGASMAVHESQSRMWENLVGRSKAFWVFFYPRLQRAFPAQFGDVSLDTFYRAINKVAPSLIRVEADEATYNLHIMLRLELEIAMLEGSLAVKDLPEAWNQRMRDYLGITPPNDSLGVLQDVHWSGGMMGYFPTYALGNLVSVQIWEKIQQDIPDLEEQMMRGEFAALLGWLREHVHQYGAMFEPQELIQKVTGSKIDPQPYLRYLQGKFGELYGL</sequence>
<dbReference type="EC" id="3.4.17.19" evidence="1"/>
<dbReference type="STRING" id="229921.ADN01_16070"/>
<dbReference type="InterPro" id="IPR001333">
    <property type="entry name" value="Peptidase_M32_Taq"/>
</dbReference>
<keyword evidence="1" id="KW-0482">Metalloprotease</keyword>
<dbReference type="OrthoDB" id="9772308at2"/>
<dbReference type="AlphaFoldDB" id="A0A0P6XVC9"/>
<dbReference type="SUPFAM" id="SSF55486">
    <property type="entry name" value="Metalloproteases ('zincins'), catalytic domain"/>
    <property type="match status" value="1"/>
</dbReference>
<keyword evidence="1 2" id="KW-0479">Metal-binding</keyword>
<feature type="binding site" evidence="2">
    <location>
        <position position="262"/>
    </location>
    <ligand>
        <name>Zn(2+)</name>
        <dbReference type="ChEBI" id="CHEBI:29105"/>
        <note>catalytic</note>
    </ligand>
</feature>
<reference evidence="4 5" key="1">
    <citation type="submission" date="2015-07" db="EMBL/GenBank/DDBJ databases">
        <title>Genome sequence of Levilinea saccharolytica DSM 16555.</title>
        <authorList>
            <person name="Hemp J."/>
            <person name="Ward L.M."/>
            <person name="Pace L.A."/>
            <person name="Fischer W.W."/>
        </authorList>
    </citation>
    <scope>NUCLEOTIDE SEQUENCE [LARGE SCALE GENOMIC DNA]</scope>
    <source>
        <strain evidence="4 5">KIBI-1</strain>
    </source>
</reference>
<comment type="caution">
    <text evidence="4">The sequence shown here is derived from an EMBL/GenBank/DDBJ whole genome shotgun (WGS) entry which is preliminary data.</text>
</comment>
<dbReference type="PATRIC" id="fig|229921.5.peg.2647"/>
<dbReference type="RefSeq" id="WP_062419106.1">
    <property type="nucleotide sequence ID" value="NZ_DF967974.1"/>
</dbReference>
<feature type="active site" description="Proton donor/acceptor" evidence="3">
    <location>
        <position position="263"/>
    </location>
</feature>
<dbReference type="PIRSF" id="PIRSF006615">
    <property type="entry name" value="Zn_crbxpep_Taq"/>
    <property type="match status" value="1"/>
</dbReference>
<dbReference type="GO" id="GO:0046872">
    <property type="term" value="F:metal ion binding"/>
    <property type="evidence" value="ECO:0007669"/>
    <property type="project" value="UniProtKB-KW"/>
</dbReference>
<comment type="cofactor">
    <cofactor evidence="2">
        <name>Zn(2+)</name>
        <dbReference type="ChEBI" id="CHEBI:29105"/>
    </cofactor>
    <text evidence="2">Binds 1 zinc ion per subunit.</text>
</comment>
<dbReference type="GO" id="GO:0004181">
    <property type="term" value="F:metallocarboxypeptidase activity"/>
    <property type="evidence" value="ECO:0007669"/>
    <property type="project" value="UniProtKB-UniRule"/>
</dbReference>
<keyword evidence="1" id="KW-0645">Protease</keyword>
<dbReference type="Gene3D" id="1.10.1370.30">
    <property type="match status" value="1"/>
</dbReference>
<feature type="binding site" evidence="2">
    <location>
        <position position="292"/>
    </location>
    <ligand>
        <name>Zn(2+)</name>
        <dbReference type="ChEBI" id="CHEBI:29105"/>
        <note>catalytic</note>
    </ligand>
</feature>
<comment type="catalytic activity">
    <reaction evidence="1">
        <text>Release of a C-terminal amino acid with broad specificity, except for -Pro.</text>
        <dbReference type="EC" id="3.4.17.19"/>
    </reaction>
</comment>